<dbReference type="InterPro" id="IPR010917">
    <property type="entry name" value="TonB_rcpt_CS"/>
</dbReference>
<evidence type="ECO:0000313" key="13">
    <source>
        <dbReference type="Proteomes" id="UP000549250"/>
    </source>
</evidence>
<feature type="compositionally biased region" description="Polar residues" evidence="10">
    <location>
        <begin position="230"/>
        <end position="240"/>
    </location>
</feature>
<evidence type="ECO:0000256" key="1">
    <source>
        <dbReference type="ARBA" id="ARBA00004571"/>
    </source>
</evidence>
<dbReference type="PANTHER" id="PTHR30442">
    <property type="entry name" value="IRON III DICITRATE TRANSPORT PROTEIN FECA"/>
    <property type="match status" value="1"/>
</dbReference>
<keyword evidence="5" id="KW-0798">TonB box</keyword>
<feature type="region of interest" description="Disordered" evidence="10">
    <location>
        <begin position="230"/>
        <end position="250"/>
    </location>
</feature>
<feature type="domain" description="TonB-dependent receptor-like beta-barrel" evidence="11">
    <location>
        <begin position="8"/>
        <end position="280"/>
    </location>
</feature>
<dbReference type="Gene3D" id="2.40.170.20">
    <property type="entry name" value="TonB-dependent receptor, beta-barrel domain"/>
    <property type="match status" value="1"/>
</dbReference>
<keyword evidence="12" id="KW-0675">Receptor</keyword>
<evidence type="ECO:0000313" key="12">
    <source>
        <dbReference type="EMBL" id="MBB3101967.1"/>
    </source>
</evidence>
<dbReference type="Proteomes" id="UP000549250">
    <property type="component" value="Unassembled WGS sequence"/>
</dbReference>
<dbReference type="EMBL" id="JACHXI010000001">
    <property type="protein sequence ID" value="MBB3101967.1"/>
    <property type="molecule type" value="Genomic_DNA"/>
</dbReference>
<dbReference type="AlphaFoldDB" id="A0A839SX70"/>
<organism evidence="12 13">
    <name type="scientific">Azomonas macrocytogenes</name>
    <name type="common">Azotobacter macrocytogenes</name>
    <dbReference type="NCBI Taxonomy" id="69962"/>
    <lineage>
        <taxon>Bacteria</taxon>
        <taxon>Pseudomonadati</taxon>
        <taxon>Pseudomonadota</taxon>
        <taxon>Gammaproteobacteria</taxon>
        <taxon>Pseudomonadales</taxon>
        <taxon>Pseudomonadaceae</taxon>
        <taxon>Azomonas</taxon>
    </lineage>
</organism>
<evidence type="ECO:0000256" key="4">
    <source>
        <dbReference type="ARBA" id="ARBA00022692"/>
    </source>
</evidence>
<accession>A0A839SX70</accession>
<evidence type="ECO:0000259" key="11">
    <source>
        <dbReference type="Pfam" id="PF00593"/>
    </source>
</evidence>
<dbReference type="SUPFAM" id="SSF56935">
    <property type="entry name" value="Porins"/>
    <property type="match status" value="1"/>
</dbReference>
<name>A0A839SX70_AZOMA</name>
<sequence length="313" mass="35203">MPTTGSRNDRDTRGYTHANAFFIDDRIDIGKWTFTPGLRLERIRSNQTNELTGEKYNANYNTSLPALNILYHFNDSLNLYFNTEESFGSVQYSQMPNRAMVNKIGPEKARTWEVGARYDDGVLKAELGTFLINFDKQYESNQTNNSVIARGKTRHRGVEGSFSYELGEFNPVLTGLNFHANYAFVDATIRENGPNKGNRVPFSSRHKGTLGLGYTHSRVRLDLDSTFQSSQYADNENTDPGSADGSTGRIPGHVTWNGRAAYKFGPGDNDLSVAVGVKNLFDTDYYTRSYDDNNKGKYLGQPRTVYFQASMGF</sequence>
<dbReference type="InterPro" id="IPR039426">
    <property type="entry name" value="TonB-dep_rcpt-like"/>
</dbReference>
<gene>
    <name evidence="12" type="ORF">FHR87_000327</name>
</gene>
<evidence type="ECO:0000256" key="2">
    <source>
        <dbReference type="ARBA" id="ARBA00022448"/>
    </source>
</evidence>
<keyword evidence="13" id="KW-1185">Reference proteome</keyword>
<dbReference type="PROSITE" id="PS01156">
    <property type="entry name" value="TONB_DEPENDENT_REC_2"/>
    <property type="match status" value="1"/>
</dbReference>
<evidence type="ECO:0000256" key="8">
    <source>
        <dbReference type="PROSITE-ProRule" id="PRU01360"/>
    </source>
</evidence>
<dbReference type="Pfam" id="PF00593">
    <property type="entry name" value="TonB_dep_Rec_b-barrel"/>
    <property type="match status" value="1"/>
</dbReference>
<dbReference type="InterPro" id="IPR000531">
    <property type="entry name" value="Beta-barrel_TonB"/>
</dbReference>
<dbReference type="PROSITE" id="PS52016">
    <property type="entry name" value="TONB_DEPENDENT_REC_3"/>
    <property type="match status" value="1"/>
</dbReference>
<keyword evidence="6 8" id="KW-0472">Membrane</keyword>
<evidence type="ECO:0000256" key="9">
    <source>
        <dbReference type="PROSITE-ProRule" id="PRU10144"/>
    </source>
</evidence>
<dbReference type="GO" id="GO:0033214">
    <property type="term" value="P:siderophore-iron import into cell"/>
    <property type="evidence" value="ECO:0007669"/>
    <property type="project" value="TreeGrafter"/>
</dbReference>
<proteinExistence type="inferred from homology"/>
<evidence type="ECO:0000256" key="3">
    <source>
        <dbReference type="ARBA" id="ARBA00022452"/>
    </source>
</evidence>
<dbReference type="GO" id="GO:0009279">
    <property type="term" value="C:cell outer membrane"/>
    <property type="evidence" value="ECO:0007669"/>
    <property type="project" value="UniProtKB-SubCell"/>
</dbReference>
<evidence type="ECO:0000256" key="7">
    <source>
        <dbReference type="ARBA" id="ARBA00023237"/>
    </source>
</evidence>
<protein>
    <submittedName>
        <fullName evidence="12">TonB-dependent siderophore receptor</fullName>
    </submittedName>
</protein>
<keyword evidence="3 8" id="KW-1134">Transmembrane beta strand</keyword>
<keyword evidence="2 8" id="KW-0813">Transport</keyword>
<comment type="subcellular location">
    <subcellularLocation>
        <location evidence="1 8">Cell outer membrane</location>
        <topology evidence="1 8">Multi-pass membrane protein</topology>
    </subcellularLocation>
</comment>
<evidence type="ECO:0000256" key="6">
    <source>
        <dbReference type="ARBA" id="ARBA00023136"/>
    </source>
</evidence>
<dbReference type="PANTHER" id="PTHR30442:SF0">
    <property type="entry name" value="FE(3+) DICITRATE TRANSPORT PROTEIN FECA"/>
    <property type="match status" value="1"/>
</dbReference>
<feature type="short sequence motif" description="TonB C-terminal box" evidence="9">
    <location>
        <begin position="296"/>
        <end position="313"/>
    </location>
</feature>
<dbReference type="InterPro" id="IPR036942">
    <property type="entry name" value="Beta-barrel_TonB_sf"/>
</dbReference>
<keyword evidence="4 8" id="KW-0812">Transmembrane</keyword>
<comment type="similarity">
    <text evidence="8">Belongs to the TonB-dependent receptor family.</text>
</comment>
<evidence type="ECO:0000256" key="5">
    <source>
        <dbReference type="ARBA" id="ARBA00023077"/>
    </source>
</evidence>
<comment type="caution">
    <text evidence="12">The sequence shown here is derived from an EMBL/GenBank/DDBJ whole genome shotgun (WGS) entry which is preliminary data.</text>
</comment>
<reference evidence="12 13" key="1">
    <citation type="submission" date="2020-08" db="EMBL/GenBank/DDBJ databases">
        <title>Genomic Encyclopedia of Type Strains, Phase III (KMG-III): the genomes of soil and plant-associated and newly described type strains.</title>
        <authorList>
            <person name="Whitman W."/>
        </authorList>
    </citation>
    <scope>NUCLEOTIDE SEQUENCE [LARGE SCALE GENOMIC DNA]</scope>
    <source>
        <strain evidence="12 13">CECT 4462</strain>
    </source>
</reference>
<evidence type="ECO:0000256" key="10">
    <source>
        <dbReference type="SAM" id="MobiDB-lite"/>
    </source>
</evidence>
<keyword evidence="7 8" id="KW-0998">Cell outer membrane</keyword>